<accession>A0ABP6LYL2</accession>
<gene>
    <name evidence="10" type="ORF">GCM10010529_11630</name>
</gene>
<evidence type="ECO:0000313" key="11">
    <source>
        <dbReference type="Proteomes" id="UP001500236"/>
    </source>
</evidence>
<name>A0ABP6LYL2_9MICC</name>
<evidence type="ECO:0000256" key="6">
    <source>
        <dbReference type="ARBA" id="ARBA00022825"/>
    </source>
</evidence>
<sequence>MTSITPYLRHPHLQGDLITFTAADDVWLAPADGGRAWRLTRDGTPVRTPRLSPDGTQVAFISTRDGHPEVYAATIDSGEVRRLTWWGASKATVLGWAPDGRLLVATHAVEASIREQVVHAVSLDGGTERLSYGSAGGLAISSTGAVALATPPTRPAGHWKRYRGGVAGMLWLGTEGADGPGTAGDWQRLLPADDAGLLDPMWVDGKLVFSSDRAASFPDRTREQANLWIYDDAPTGEADPRQLTFQGEGAGFVRDATTDGTRITWHSRGEIHVLDALDAEPRRLEVTLPGASAAPLTVSPTQNLDTVVPDHTGDASVVSWRGATFWLTHREGPARALAAVSGVRTREPVLLGRTGRVAVATDAEGEDALEIIPIDGDGEPRRVLGGQLGRVLHLASDPAGERLAVISHDGSLRLVTWGGDGAAGDASPQVRQIHRSEHGEMLSPSFSPDGRYLLWTSPTVVESQVHQLMVLDTSRESEPVALTGGVFHDSSPAFTADGKHIAFLSTRTLDPHYDDHEFNLSFAGSVRPWLLPLSAAEPAPFGPSAEGWPVSGGRTGDAADSATAGTGGTDAPASPDLDAEHAEQRIVPFPVPSASYRDLRTAQGGVLWIRSAQETGELGTRRAGVSGEAAGDELIRWDVAARKATTLVDKVDSYAVSGDGSRLVVRAGEKVTAVPSTRKVEKDDDAESVTVDLERLRLTVDRSAEWAQMFEETCRLMSQQFWREDMDGVDWDAVVDRWRPVVAKVRTDDDLHDVLWETVGELNTSHAYVMPAEGDAPGSARKLGLLGADLEPAGAQGWRITRILPSESSEPEARCPLRAPGVDAREGDLITAVDGRPVDPVAGPNAQLAGAAGKPVLLDLRRGSGEDGAAGAADGETRRVVVVPLASEEELRYQDWVRSRREYVAQASQGRLGYVHVPDMSSPGWAQLHRDLRLAAEHEGIVVDVRYNRGGHTSQMVLQRLSKQLVAWATARWETGVEPYPSSAPRGPVVFVANRWSGSDGDIVNAAAQAMDLGPVIGERTWGGVIGIDGRFTLVDGTTVTQPKYSFWIDGYGWGVENHGVDPDIEVVHDPSVWFSEDDPQLDRAVAEALERLRQTPAATPPSLGAPKNRG</sequence>
<keyword evidence="5 7" id="KW-0378">Hydrolase</keyword>
<dbReference type="Pfam" id="PF14685">
    <property type="entry name" value="PDZ_Tricorn"/>
    <property type="match status" value="1"/>
</dbReference>
<comment type="subcellular location">
    <subcellularLocation>
        <location evidence="1 7">Cytoplasm</location>
    </subcellularLocation>
</comment>
<dbReference type="SUPFAM" id="SSF69304">
    <property type="entry name" value="Tricorn protease N-terminal domain"/>
    <property type="match status" value="2"/>
</dbReference>
<evidence type="ECO:0000256" key="8">
    <source>
        <dbReference type="SAM" id="MobiDB-lite"/>
    </source>
</evidence>
<dbReference type="InterPro" id="IPR028204">
    <property type="entry name" value="Tricorn_C1"/>
</dbReference>
<feature type="compositionally biased region" description="Low complexity" evidence="8">
    <location>
        <begin position="556"/>
        <end position="574"/>
    </location>
</feature>
<dbReference type="Gene3D" id="2.30.42.10">
    <property type="match status" value="1"/>
</dbReference>
<dbReference type="RefSeq" id="WP_344682061.1">
    <property type="nucleotide sequence ID" value="NZ_BAAAVT010000006.1"/>
</dbReference>
<dbReference type="Gene3D" id="3.30.750.44">
    <property type="match status" value="1"/>
</dbReference>
<keyword evidence="11" id="KW-1185">Reference proteome</keyword>
<feature type="region of interest" description="Disordered" evidence="8">
    <location>
        <begin position="542"/>
        <end position="577"/>
    </location>
</feature>
<dbReference type="InterPro" id="IPR029045">
    <property type="entry name" value="ClpP/crotonase-like_dom_sf"/>
</dbReference>
<dbReference type="Pfam" id="PF03572">
    <property type="entry name" value="Peptidase_S41"/>
    <property type="match status" value="1"/>
</dbReference>
<evidence type="ECO:0000256" key="1">
    <source>
        <dbReference type="ARBA" id="ARBA00004496"/>
    </source>
</evidence>
<proteinExistence type="inferred from homology"/>
<evidence type="ECO:0000256" key="7">
    <source>
        <dbReference type="PIRNR" id="PIRNR036421"/>
    </source>
</evidence>
<keyword evidence="6 7" id="KW-0720">Serine protease</keyword>
<protein>
    <recommendedName>
        <fullName evidence="7">Tricorn protease homolog</fullName>
        <ecNumber evidence="7">3.4.21.-</ecNumber>
    </recommendedName>
</protein>
<dbReference type="InterPro" id="IPR036034">
    <property type="entry name" value="PDZ_sf"/>
</dbReference>
<evidence type="ECO:0000256" key="5">
    <source>
        <dbReference type="ARBA" id="ARBA00022801"/>
    </source>
</evidence>
<dbReference type="InterPro" id="IPR005151">
    <property type="entry name" value="Tail-specific_protease"/>
</dbReference>
<dbReference type="Proteomes" id="UP001500236">
    <property type="component" value="Unassembled WGS sequence"/>
</dbReference>
<dbReference type="CDD" id="cd07562">
    <property type="entry name" value="Peptidase_S41_TRI"/>
    <property type="match status" value="1"/>
</dbReference>
<dbReference type="EC" id="3.4.21.-" evidence="7"/>
<dbReference type="InterPro" id="IPR012393">
    <property type="entry name" value="Tricorn_protease"/>
</dbReference>
<dbReference type="SUPFAM" id="SSF50156">
    <property type="entry name" value="PDZ domain-like"/>
    <property type="match status" value="1"/>
</dbReference>
<comment type="function">
    <text evidence="7">Degrades oligopeptides.</text>
</comment>
<dbReference type="Gene3D" id="3.90.226.10">
    <property type="entry name" value="2-enoyl-CoA Hydratase, Chain A, domain 1"/>
    <property type="match status" value="1"/>
</dbReference>
<evidence type="ECO:0000256" key="2">
    <source>
        <dbReference type="ARBA" id="ARBA00008524"/>
    </source>
</evidence>
<comment type="similarity">
    <text evidence="2 7">Belongs to the peptidase S41B family.</text>
</comment>
<dbReference type="Pfam" id="PF14684">
    <property type="entry name" value="Tricorn_C1"/>
    <property type="match status" value="1"/>
</dbReference>
<dbReference type="Pfam" id="PF26549">
    <property type="entry name" value="Tricorn_N"/>
    <property type="match status" value="1"/>
</dbReference>
<dbReference type="PIRSF" id="PIRSF036421">
    <property type="entry name" value="Tricorn_protease"/>
    <property type="match status" value="1"/>
</dbReference>
<evidence type="ECO:0000256" key="4">
    <source>
        <dbReference type="ARBA" id="ARBA00022670"/>
    </source>
</evidence>
<keyword evidence="3 7" id="KW-0963">Cytoplasm</keyword>
<dbReference type="SMART" id="SM00245">
    <property type="entry name" value="TSPc"/>
    <property type="match status" value="1"/>
</dbReference>
<comment type="caution">
    <text evidence="10">The sequence shown here is derived from an EMBL/GenBank/DDBJ whole genome shotgun (WGS) entry which is preliminary data.</text>
</comment>
<dbReference type="InterPro" id="IPR015943">
    <property type="entry name" value="WD40/YVTN_repeat-like_dom_sf"/>
</dbReference>
<dbReference type="SUPFAM" id="SSF52096">
    <property type="entry name" value="ClpP/crotonase"/>
    <property type="match status" value="1"/>
</dbReference>
<dbReference type="PANTHER" id="PTHR43253">
    <property type="entry name" value="TRICORN PROTEASE HOMOLOG 2-RELATED"/>
    <property type="match status" value="1"/>
</dbReference>
<dbReference type="Gene3D" id="2.130.10.10">
    <property type="entry name" value="YVTN repeat-like/Quinoprotein amine dehydrogenase"/>
    <property type="match status" value="1"/>
</dbReference>
<feature type="domain" description="Tail specific protease" evidence="9">
    <location>
        <begin position="853"/>
        <end position="1068"/>
    </location>
</feature>
<organism evidence="10 11">
    <name type="scientific">Nesterenkonia aethiopica</name>
    <dbReference type="NCBI Taxonomy" id="269144"/>
    <lineage>
        <taxon>Bacteria</taxon>
        <taxon>Bacillati</taxon>
        <taxon>Actinomycetota</taxon>
        <taxon>Actinomycetes</taxon>
        <taxon>Micrococcales</taxon>
        <taxon>Micrococcaceae</taxon>
        <taxon>Nesterenkonia</taxon>
    </lineage>
</organism>
<evidence type="ECO:0000313" key="10">
    <source>
        <dbReference type="EMBL" id="GAA3059639.1"/>
    </source>
</evidence>
<keyword evidence="4 7" id="KW-0645">Protease</keyword>
<evidence type="ECO:0000256" key="3">
    <source>
        <dbReference type="ARBA" id="ARBA00022490"/>
    </source>
</evidence>
<dbReference type="InterPro" id="IPR029414">
    <property type="entry name" value="Tricorn_PDZ"/>
</dbReference>
<reference evidence="11" key="1">
    <citation type="journal article" date="2019" name="Int. J. Syst. Evol. Microbiol.">
        <title>The Global Catalogue of Microorganisms (GCM) 10K type strain sequencing project: providing services to taxonomists for standard genome sequencing and annotation.</title>
        <authorList>
            <consortium name="The Broad Institute Genomics Platform"/>
            <consortium name="The Broad Institute Genome Sequencing Center for Infectious Disease"/>
            <person name="Wu L."/>
            <person name="Ma J."/>
        </authorList>
    </citation>
    <scope>NUCLEOTIDE SEQUENCE [LARGE SCALE GENOMIC DNA]</scope>
    <source>
        <strain evidence="11">JCM 14309</strain>
    </source>
</reference>
<dbReference type="EMBL" id="BAAAVT010000006">
    <property type="protein sequence ID" value="GAA3059639.1"/>
    <property type="molecule type" value="Genomic_DNA"/>
</dbReference>
<dbReference type="Gene3D" id="2.120.10.60">
    <property type="entry name" value="Tricorn protease N-terminal domain"/>
    <property type="match status" value="1"/>
</dbReference>
<dbReference type="PANTHER" id="PTHR43253:SF1">
    <property type="entry name" value="TRICORN PROTEASE HOMOLOG 2-RELATED"/>
    <property type="match status" value="1"/>
</dbReference>
<evidence type="ECO:0000259" key="9">
    <source>
        <dbReference type="SMART" id="SM00245"/>
    </source>
</evidence>
<dbReference type="Pfam" id="PF26550">
    <property type="entry name" value="Tricorn_2nd"/>
    <property type="match status" value="1"/>
</dbReference>